<proteinExistence type="predicted"/>
<evidence type="ECO:0000313" key="4">
    <source>
        <dbReference type="Proteomes" id="UP000237310"/>
    </source>
</evidence>
<feature type="repeat" description="TPR" evidence="1">
    <location>
        <begin position="231"/>
        <end position="264"/>
    </location>
</feature>
<dbReference type="RefSeq" id="WP_103806054.1">
    <property type="nucleotide sequence ID" value="NZ_PQVG01000005.1"/>
</dbReference>
<organism evidence="3 4">
    <name type="scientific">Flavobacterium alvei</name>
    <dbReference type="NCBI Taxonomy" id="2080416"/>
    <lineage>
        <taxon>Bacteria</taxon>
        <taxon>Pseudomonadati</taxon>
        <taxon>Bacteroidota</taxon>
        <taxon>Flavobacteriia</taxon>
        <taxon>Flavobacteriales</taxon>
        <taxon>Flavobacteriaceae</taxon>
        <taxon>Flavobacterium</taxon>
    </lineage>
</organism>
<dbReference type="OrthoDB" id="1149028at2"/>
<dbReference type="InterPro" id="IPR011990">
    <property type="entry name" value="TPR-like_helical_dom_sf"/>
</dbReference>
<accession>A0A2S5AAG5</accession>
<feature type="chain" id="PRO_5015484299" evidence="2">
    <location>
        <begin position="21"/>
        <end position="430"/>
    </location>
</feature>
<feature type="signal peptide" evidence="2">
    <location>
        <begin position="1"/>
        <end position="20"/>
    </location>
</feature>
<gene>
    <name evidence="3" type="ORF">C3L50_10105</name>
</gene>
<dbReference type="PROSITE" id="PS50005">
    <property type="entry name" value="TPR"/>
    <property type="match status" value="2"/>
</dbReference>
<keyword evidence="4" id="KW-1185">Reference proteome</keyword>
<protein>
    <submittedName>
        <fullName evidence="3">Uncharacterized protein</fullName>
    </submittedName>
</protein>
<dbReference type="SMART" id="SM00028">
    <property type="entry name" value="TPR"/>
    <property type="match status" value="3"/>
</dbReference>
<comment type="caution">
    <text evidence="3">The sequence shown here is derived from an EMBL/GenBank/DDBJ whole genome shotgun (WGS) entry which is preliminary data.</text>
</comment>
<evidence type="ECO:0000256" key="1">
    <source>
        <dbReference type="PROSITE-ProRule" id="PRU00339"/>
    </source>
</evidence>
<evidence type="ECO:0000313" key="3">
    <source>
        <dbReference type="EMBL" id="POY39516.1"/>
    </source>
</evidence>
<feature type="repeat" description="TPR" evidence="1">
    <location>
        <begin position="299"/>
        <end position="332"/>
    </location>
</feature>
<keyword evidence="2" id="KW-0732">Signal</keyword>
<dbReference type="SUPFAM" id="SSF48452">
    <property type="entry name" value="TPR-like"/>
    <property type="match status" value="1"/>
</dbReference>
<dbReference type="Pfam" id="PF14559">
    <property type="entry name" value="TPR_19"/>
    <property type="match status" value="1"/>
</dbReference>
<evidence type="ECO:0000256" key="2">
    <source>
        <dbReference type="SAM" id="SignalP"/>
    </source>
</evidence>
<dbReference type="GO" id="GO:0035269">
    <property type="term" value="P:protein O-linked glycosylation via mannose"/>
    <property type="evidence" value="ECO:0007669"/>
    <property type="project" value="TreeGrafter"/>
</dbReference>
<dbReference type="EMBL" id="PQVG01000005">
    <property type="protein sequence ID" value="POY39516.1"/>
    <property type="molecule type" value="Genomic_DNA"/>
</dbReference>
<dbReference type="PANTHER" id="PTHR44395">
    <property type="match status" value="1"/>
</dbReference>
<sequence length="430" mass="47522">MKSKNVILASALLISVVAFAQKDQIKAAEKALKGGNPQEAITILDGAQSLISNAVDTEKAQYYFVNGNAHLELANKKVEEGKNLTSAAKSFQELLAVEKASGKSKYSSQATTSIIDIKGKLLNSAIADTKADRDIEGAQKLYDAYLLDKKDTINLYYAASTYVNAKDYPTALKMYSELKTLNYSGKGTSYLAVNKASGSEDVFNSVKERDLAVKLGTHEKPKTEAIPSKRGEIYKNIALILVDAGKIEEAKKAISDARKANPEDGSLLLTEANLYLETKDYETYKKLVAEALEKNPNDADLVFNLGVLSANAKNIADAEKYYKRVMEIDPKYANAYINYAALKLEDEKVIIDEMNKLGTSAKDMKRYDVLKVKREDLFKGIIPYLQKAVELEPTNVDVSKTLLNVYSALEMMPEYKALKVKVKELEANKK</sequence>
<dbReference type="Proteomes" id="UP000237310">
    <property type="component" value="Unassembled WGS sequence"/>
</dbReference>
<dbReference type="GO" id="GO:0000030">
    <property type="term" value="F:mannosyltransferase activity"/>
    <property type="evidence" value="ECO:0007669"/>
    <property type="project" value="TreeGrafter"/>
</dbReference>
<name>A0A2S5AAG5_9FLAO</name>
<dbReference type="PANTHER" id="PTHR44395:SF1">
    <property type="entry name" value="PROTEIN O-MANNOSYL-TRANSFERASE TMTC3"/>
    <property type="match status" value="1"/>
</dbReference>
<keyword evidence="1" id="KW-0802">TPR repeat</keyword>
<dbReference type="AlphaFoldDB" id="A0A2S5AAG5"/>
<dbReference type="InterPro" id="IPR019734">
    <property type="entry name" value="TPR_rpt"/>
</dbReference>
<dbReference type="Gene3D" id="1.25.40.10">
    <property type="entry name" value="Tetratricopeptide repeat domain"/>
    <property type="match status" value="1"/>
</dbReference>
<reference evidence="3 4" key="1">
    <citation type="submission" date="2018-01" db="EMBL/GenBank/DDBJ databases">
        <authorList>
            <person name="Gaut B.S."/>
            <person name="Morton B.R."/>
            <person name="Clegg M.T."/>
            <person name="Duvall M.R."/>
        </authorList>
    </citation>
    <scope>NUCLEOTIDE SEQUENCE [LARGE SCALE GENOMIC DNA]</scope>
    <source>
        <strain evidence="3 4">HR-AY</strain>
    </source>
</reference>